<feature type="region of interest" description="Disordered" evidence="2">
    <location>
        <begin position="386"/>
        <end position="411"/>
    </location>
</feature>
<feature type="domain" description="Interferon gamma receptor D2" evidence="5">
    <location>
        <begin position="162"/>
        <end position="269"/>
    </location>
</feature>
<dbReference type="InParanoid" id="A0A384AUM0"/>
<dbReference type="InterPro" id="IPR003961">
    <property type="entry name" value="FN3_dom"/>
</dbReference>
<evidence type="ECO:0000313" key="7">
    <source>
        <dbReference type="RefSeq" id="XP_007190993.2"/>
    </source>
</evidence>
<dbReference type="PANTHER" id="PTHR20859:SF5">
    <property type="entry name" value="INTERFERON GAMMA RECEPTOR 1"/>
    <property type="match status" value="1"/>
</dbReference>
<evidence type="ECO:0000259" key="5">
    <source>
        <dbReference type="Pfam" id="PF07140"/>
    </source>
</evidence>
<dbReference type="GeneID" id="103000886"/>
<dbReference type="AlphaFoldDB" id="A0A384AUM0"/>
<dbReference type="SUPFAM" id="SSF49265">
    <property type="entry name" value="Fibronectin type III"/>
    <property type="match status" value="2"/>
</dbReference>
<dbReference type="GO" id="GO:0005886">
    <property type="term" value="C:plasma membrane"/>
    <property type="evidence" value="ECO:0007669"/>
    <property type="project" value="UniProtKB-SubCell"/>
</dbReference>
<evidence type="ECO:0000313" key="6">
    <source>
        <dbReference type="Proteomes" id="UP001652580"/>
    </source>
</evidence>
<dbReference type="KEGG" id="bacu:103000886"/>
<dbReference type="STRING" id="310752.A0A384AUM0"/>
<dbReference type="CTD" id="3459"/>
<dbReference type="InterPro" id="IPR036116">
    <property type="entry name" value="FN3_sf"/>
</dbReference>
<reference evidence="7" key="1">
    <citation type="submission" date="2025-08" db="UniProtKB">
        <authorList>
            <consortium name="RefSeq"/>
        </authorList>
    </citation>
    <scope>IDENTIFICATION</scope>
</reference>
<keyword evidence="3" id="KW-1133">Transmembrane helix</keyword>
<comment type="similarity">
    <text evidence="1">Belongs to the type II cytokine receptor family.</text>
</comment>
<gene>
    <name evidence="7" type="primary">IFNGR1</name>
</gene>
<protein>
    <submittedName>
        <fullName evidence="7">Interferon gamma receptor 1</fullName>
    </submittedName>
</protein>
<proteinExistence type="inferred from homology"/>
<dbReference type="GO" id="GO:0009615">
    <property type="term" value="P:response to virus"/>
    <property type="evidence" value="ECO:0007669"/>
    <property type="project" value="UniProtKB-ARBA"/>
</dbReference>
<dbReference type="GO" id="GO:0060333">
    <property type="term" value="P:type II interferon-mediated signaling pathway"/>
    <property type="evidence" value="ECO:0007669"/>
    <property type="project" value="InterPro"/>
</dbReference>
<feature type="transmembrane region" description="Helical" evidence="3">
    <location>
        <begin position="278"/>
        <end position="301"/>
    </location>
</feature>
<dbReference type="FunCoup" id="A0A384AUM0">
    <property type="interactions" value="729"/>
</dbReference>
<evidence type="ECO:0000256" key="1">
    <source>
        <dbReference type="ARBA" id="ARBA00005399"/>
    </source>
</evidence>
<dbReference type="RefSeq" id="XP_007190993.2">
    <property type="nucleotide sequence ID" value="XM_007190931.3"/>
</dbReference>
<dbReference type="Pfam" id="PF07140">
    <property type="entry name" value="IFNGR1_D2"/>
    <property type="match status" value="1"/>
</dbReference>
<dbReference type="Pfam" id="PF20634">
    <property type="entry name" value="IFNGR1_transm"/>
    <property type="match status" value="1"/>
</dbReference>
<dbReference type="Gene3D" id="2.60.40.10">
    <property type="entry name" value="Immunoglobulins"/>
    <property type="match status" value="2"/>
</dbReference>
<dbReference type="PRINTS" id="PR01777">
    <property type="entry name" value="INTERFERONGR"/>
</dbReference>
<feature type="domain" description="Fibronectin type-III" evidence="4">
    <location>
        <begin position="38"/>
        <end position="142"/>
    </location>
</feature>
<dbReference type="InterPro" id="IPR013783">
    <property type="entry name" value="Ig-like_fold"/>
</dbReference>
<dbReference type="InterPro" id="IPR008355">
    <property type="entry name" value="Interferon_gamma_rcpt_asu"/>
</dbReference>
<dbReference type="Pfam" id="PF01108">
    <property type="entry name" value="Tissue_fac"/>
    <property type="match status" value="1"/>
</dbReference>
<keyword evidence="3" id="KW-0812">Transmembrane</keyword>
<accession>A0A384AUM0</accession>
<dbReference type="Proteomes" id="UP001652580">
    <property type="component" value="Chromosome 14"/>
</dbReference>
<keyword evidence="6" id="KW-1185">Reference proteome</keyword>
<dbReference type="PANTHER" id="PTHR20859">
    <property type="entry name" value="INTERFERON/INTERLEUKIN RECEPTOR"/>
    <property type="match status" value="1"/>
</dbReference>
<keyword evidence="3" id="KW-0472">Membrane</keyword>
<name>A0A384AUM0_BALAC</name>
<sequence>MVCGGGNDARPRPEGRAWGCPQFWAAPESVRSSMALFLFLVLIVQAGSWAEMGAADQKLSSVPTPTNLRIEAYNLNTVLFWDYPIMPRSPVFTVQVMTYRDGQWIDACNTSHHSCNIFSIIDDPSSPLWARVKARLGQEESVYAQSREFILCKEGKIGPPKLGIRKKEDQIIVDIFHPLITVNENEPEAIYDDENTCYTFTYNVFVRINGSETTDKMYIKKEDDCNETQCFLSIPVSSLNSEYCVSAEGVSEMWAVTTEKSEELCITIFDNNSTGDPVWIPIVAALLLFLVLALVAVCCLVKKMNPFKRENIMLPKSLLSVVKSASSETKSESKYISPITYQPIAIENEQLSPGTISNVCTEDNPGKAEHGEDLSSETEVVITEENISDLAPGSSLTPVKGENSIHASSNQSETCSITLNTYHSRNGSDSGLVVSDNCPDSEFPPSNKTEIKTEGQESITLRNTTTSFGYDKPHVLVDLLIDEGGKESLIGYRPTADSKEFS</sequence>
<evidence type="ECO:0000256" key="3">
    <source>
        <dbReference type="SAM" id="Phobius"/>
    </source>
</evidence>
<dbReference type="GO" id="GO:0004896">
    <property type="term" value="F:cytokine receptor activity"/>
    <property type="evidence" value="ECO:0007669"/>
    <property type="project" value="InterPro"/>
</dbReference>
<keyword evidence="7" id="KW-0675">Receptor</keyword>
<dbReference type="InterPro" id="IPR021126">
    <property type="entry name" value="IFN_gamma_rc_D2_pox/mammal"/>
</dbReference>
<evidence type="ECO:0000259" key="4">
    <source>
        <dbReference type="Pfam" id="PF01108"/>
    </source>
</evidence>
<organism evidence="6 7">
    <name type="scientific">Balaenoptera acutorostrata</name>
    <name type="common">Common minke whale</name>
    <name type="synonym">Balaena rostrata</name>
    <dbReference type="NCBI Taxonomy" id="9767"/>
    <lineage>
        <taxon>Eukaryota</taxon>
        <taxon>Metazoa</taxon>
        <taxon>Chordata</taxon>
        <taxon>Craniata</taxon>
        <taxon>Vertebrata</taxon>
        <taxon>Euteleostomi</taxon>
        <taxon>Mammalia</taxon>
        <taxon>Eutheria</taxon>
        <taxon>Laurasiatheria</taxon>
        <taxon>Artiodactyla</taxon>
        <taxon>Whippomorpha</taxon>
        <taxon>Cetacea</taxon>
        <taxon>Mysticeti</taxon>
        <taxon>Balaenopteridae</taxon>
        <taxon>Balaenoptera</taxon>
    </lineage>
</organism>
<evidence type="ECO:0000256" key="2">
    <source>
        <dbReference type="SAM" id="MobiDB-lite"/>
    </source>
</evidence>
<dbReference type="InterPro" id="IPR050650">
    <property type="entry name" value="Type-II_Cytokine-TF_Rcpt"/>
</dbReference>
<dbReference type="GO" id="GO:0019955">
    <property type="term" value="F:cytokine binding"/>
    <property type="evidence" value="ECO:0007669"/>
    <property type="project" value="InterPro"/>
</dbReference>